<organism evidence="2 3">
    <name type="scientific">Gimesia chilikensis</name>
    <dbReference type="NCBI Taxonomy" id="2605989"/>
    <lineage>
        <taxon>Bacteria</taxon>
        <taxon>Pseudomonadati</taxon>
        <taxon>Planctomycetota</taxon>
        <taxon>Planctomycetia</taxon>
        <taxon>Planctomycetales</taxon>
        <taxon>Planctomycetaceae</taxon>
        <taxon>Gimesia</taxon>
    </lineage>
</organism>
<dbReference type="AlphaFoldDB" id="A0A517PNA2"/>
<proteinExistence type="predicted"/>
<name>A0A517PNA2_9PLAN</name>
<evidence type="ECO:0000313" key="2">
    <source>
        <dbReference type="EMBL" id="QDT20828.1"/>
    </source>
</evidence>
<dbReference type="OrthoDB" id="269673at2"/>
<feature type="transmembrane region" description="Helical" evidence="1">
    <location>
        <begin position="117"/>
        <end position="148"/>
    </location>
</feature>
<keyword evidence="1" id="KW-0472">Membrane</keyword>
<dbReference type="Proteomes" id="UP000320421">
    <property type="component" value="Chromosome"/>
</dbReference>
<dbReference type="EMBL" id="CP036266">
    <property type="protein sequence ID" value="QDT20828.1"/>
    <property type="molecule type" value="Genomic_DNA"/>
</dbReference>
<gene>
    <name evidence="2" type="ORF">HG66A1_26170</name>
</gene>
<dbReference type="Gene3D" id="2.20.28.160">
    <property type="match status" value="1"/>
</dbReference>
<evidence type="ECO:0000256" key="1">
    <source>
        <dbReference type="SAM" id="Phobius"/>
    </source>
</evidence>
<feature type="transmembrane region" description="Helical" evidence="1">
    <location>
        <begin position="187"/>
        <end position="207"/>
    </location>
</feature>
<evidence type="ECO:0000313" key="3">
    <source>
        <dbReference type="Proteomes" id="UP000320421"/>
    </source>
</evidence>
<keyword evidence="1" id="KW-0812">Transmembrane</keyword>
<accession>A0A517PNA2</accession>
<feature type="transmembrane region" description="Helical" evidence="1">
    <location>
        <begin position="238"/>
        <end position="258"/>
    </location>
</feature>
<keyword evidence="3" id="KW-1185">Reference proteome</keyword>
<protein>
    <submittedName>
        <fullName evidence="2">Uncharacterized protein</fullName>
    </submittedName>
</protein>
<feature type="transmembrane region" description="Helical" evidence="1">
    <location>
        <begin position="306"/>
        <end position="327"/>
    </location>
</feature>
<reference evidence="2 3" key="1">
    <citation type="submission" date="2019-02" db="EMBL/GenBank/DDBJ databases">
        <title>Deep-cultivation of Planctomycetes and their phenomic and genomic characterization uncovers novel biology.</title>
        <authorList>
            <person name="Wiegand S."/>
            <person name="Jogler M."/>
            <person name="Boedeker C."/>
            <person name="Pinto D."/>
            <person name="Vollmers J."/>
            <person name="Rivas-Marin E."/>
            <person name="Kohn T."/>
            <person name="Peeters S.H."/>
            <person name="Heuer A."/>
            <person name="Rast P."/>
            <person name="Oberbeckmann S."/>
            <person name="Bunk B."/>
            <person name="Jeske O."/>
            <person name="Meyerdierks A."/>
            <person name="Storesund J.E."/>
            <person name="Kallscheuer N."/>
            <person name="Luecker S."/>
            <person name="Lage O.M."/>
            <person name="Pohl T."/>
            <person name="Merkel B.J."/>
            <person name="Hornburger P."/>
            <person name="Mueller R.-W."/>
            <person name="Bruemmer F."/>
            <person name="Labrenz M."/>
            <person name="Spormann A.M."/>
            <person name="Op den Camp H."/>
            <person name="Overmann J."/>
            <person name="Amann R."/>
            <person name="Jetten M.S.M."/>
            <person name="Mascher T."/>
            <person name="Medema M.H."/>
            <person name="Devos D.P."/>
            <person name="Kaster A.-K."/>
            <person name="Ovreas L."/>
            <person name="Rohde M."/>
            <person name="Galperin M.Y."/>
            <person name="Jogler C."/>
        </authorList>
    </citation>
    <scope>NUCLEOTIDE SEQUENCE [LARGE SCALE GENOMIC DNA]</scope>
    <source>
        <strain evidence="2 3">HG66A1</strain>
    </source>
</reference>
<sequence length="343" mass="39092">MSIQVNCPVCAKNYKVKEEAAGKKLRCKECGETVAIPTLESIQDEDYAENDFSSLLDDAVELEAKSKTIRRPVRRKPMVKAEKYDGDEDGPVTRKKENNYVEDLKATFLMLLDPSNLFIFMLLWLGMGLCFSLLPFAGTLGFIGLIIIRGWYSHYRFCVIYEAAAGEKHLPELSPEEGFFIPMVKWIFTWFLVHFPAYAYVGVIFFLNPEIIADAGLYLFGMETIGDNLPAFHLSMFMFLYCMGVFFWPILALCVAVGGVESVLRLDLMVLTIFKSMPAYFFTATGMFFVAGLQLGLTFANIEWGIMGLFLMRGVMIYVELVALRMIGLYYHHFKNQFAWSWG</sequence>
<keyword evidence="1" id="KW-1133">Transmembrane helix</keyword>
<feature type="transmembrane region" description="Helical" evidence="1">
    <location>
        <begin position="279"/>
        <end position="300"/>
    </location>
</feature>
<dbReference type="RefSeq" id="WP_145184181.1">
    <property type="nucleotide sequence ID" value="NZ_CP036266.1"/>
</dbReference>